<proteinExistence type="predicted"/>
<dbReference type="SUPFAM" id="SSF82282">
    <property type="entry name" value="Homocysteine S-methyltransferase"/>
    <property type="match status" value="1"/>
</dbReference>
<dbReference type="PANTHER" id="PTHR11103">
    <property type="entry name" value="SLR1189 PROTEIN"/>
    <property type="match status" value="1"/>
</dbReference>
<feature type="binding site" evidence="3">
    <location>
        <position position="293"/>
    </location>
    <ligand>
        <name>Zn(2+)</name>
        <dbReference type="ChEBI" id="CHEBI:29105"/>
    </ligand>
</feature>
<evidence type="ECO:0000259" key="5">
    <source>
        <dbReference type="PROSITE" id="PS50970"/>
    </source>
</evidence>
<dbReference type="Pfam" id="PF02574">
    <property type="entry name" value="S-methyl_trans"/>
    <property type="match status" value="1"/>
</dbReference>
<keyword evidence="3" id="KW-0862">Zinc</keyword>
<dbReference type="PROSITE" id="PS50970">
    <property type="entry name" value="HCY"/>
    <property type="match status" value="1"/>
</dbReference>
<dbReference type="Gene3D" id="3.20.20.330">
    <property type="entry name" value="Homocysteine-binding-like domain"/>
    <property type="match status" value="1"/>
</dbReference>
<keyword evidence="2 6" id="KW-0808">Transferase</keyword>
<dbReference type="InterPro" id="IPR003726">
    <property type="entry name" value="HCY_dom"/>
</dbReference>
<dbReference type="GO" id="GO:0008270">
    <property type="term" value="F:zinc ion binding"/>
    <property type="evidence" value="ECO:0007669"/>
    <property type="project" value="InterPro"/>
</dbReference>
<evidence type="ECO:0000256" key="1">
    <source>
        <dbReference type="ARBA" id="ARBA00022603"/>
    </source>
</evidence>
<dbReference type="InterPro" id="IPR017226">
    <property type="entry name" value="BHMT-like"/>
</dbReference>
<dbReference type="GO" id="GO:0009086">
    <property type="term" value="P:methionine biosynthetic process"/>
    <property type="evidence" value="ECO:0007669"/>
    <property type="project" value="InterPro"/>
</dbReference>
<evidence type="ECO:0000256" key="4">
    <source>
        <dbReference type="PROSITE-ProRule" id="PRU00333"/>
    </source>
</evidence>
<organism evidence="6">
    <name type="scientific">uncultured alpha proteobacterium EBAC2C11</name>
    <dbReference type="NCBI Taxonomy" id="295349"/>
    <lineage>
        <taxon>Bacteria</taxon>
        <taxon>Pseudomonadati</taxon>
        <taxon>Pseudomonadota</taxon>
        <taxon>Alphaproteobacteria</taxon>
        <taxon>Candidatus Puniceispirillales</taxon>
        <taxon>environmental samples</taxon>
    </lineage>
</organism>
<accession>Q5UEY6</accession>
<dbReference type="GO" id="GO:0008168">
    <property type="term" value="F:methyltransferase activity"/>
    <property type="evidence" value="ECO:0007669"/>
    <property type="project" value="UniProtKB-KW"/>
</dbReference>
<evidence type="ECO:0000256" key="2">
    <source>
        <dbReference type="ARBA" id="ARBA00022679"/>
    </source>
</evidence>
<evidence type="ECO:0000313" key="6">
    <source>
        <dbReference type="EMBL" id="AAV31636.1"/>
    </source>
</evidence>
<dbReference type="PANTHER" id="PTHR11103:SF18">
    <property type="entry name" value="SLR1189 PROTEIN"/>
    <property type="match status" value="1"/>
</dbReference>
<dbReference type="InterPro" id="IPR036589">
    <property type="entry name" value="HCY_dom_sf"/>
</dbReference>
<feature type="binding site" evidence="3">
    <location>
        <position position="217"/>
    </location>
    <ligand>
        <name>Zn(2+)</name>
        <dbReference type="ChEBI" id="CHEBI:29105"/>
    </ligand>
</feature>
<protein>
    <submittedName>
        <fullName evidence="6">Putative homocysteine S-methyltransferase family protein</fullName>
    </submittedName>
</protein>
<keyword evidence="1 6" id="KW-0489">Methyltransferase</keyword>
<sequence>MTYFYAELIKKREQLLPIILDSGVSTELERRGAKMRNGQWSGCVAIDDYEKLVETHIAYIEAGADIITVNSYASSRLMLGPAGLGDEVERINRLNISAAIEAREKTGANVSVAGSISHALPFTDGVEGAKQQPDISPEELSNCYGEMISIFENKGVDLILLEMMSIPARMAPLFNCANKSSLPIWCGLSAKRETPLAALTSWHDTSVSFEDIVIQACQYDFDAIGIMHTSVDAIEAALVVIKNHFSGMLMAYPDSGYFVAPNWQFEDIIEPHALVEYAKGWQKSGCSIFGGCCGLGPEHTTALTELKSV</sequence>
<dbReference type="EMBL" id="AY744399">
    <property type="protein sequence ID" value="AAV31636.1"/>
    <property type="molecule type" value="Genomic_DNA"/>
</dbReference>
<name>Q5UEY6_9PROT</name>
<feature type="binding site" evidence="3">
    <location>
        <position position="292"/>
    </location>
    <ligand>
        <name>Zn(2+)</name>
        <dbReference type="ChEBI" id="CHEBI:29105"/>
    </ligand>
</feature>
<feature type="domain" description="Hcy-binding" evidence="5">
    <location>
        <begin position="6"/>
        <end position="307"/>
    </location>
</feature>
<dbReference type="GO" id="GO:0032259">
    <property type="term" value="P:methylation"/>
    <property type="evidence" value="ECO:0007669"/>
    <property type="project" value="UniProtKB-KW"/>
</dbReference>
<reference evidence="6" key="1">
    <citation type="submission" date="2004-09" db="EMBL/GenBank/DDBJ databases">
        <title>SAR116.</title>
        <authorList>
            <person name="Sabehi G."/>
            <person name="Beja O."/>
        </authorList>
    </citation>
    <scope>NUCLEOTIDE SEQUENCE</scope>
</reference>
<gene>
    <name evidence="6" type="ORF">Red2C11_51</name>
</gene>
<comment type="cofactor">
    <cofactor evidence="3">
        <name>Zn(2+)</name>
        <dbReference type="ChEBI" id="CHEBI:29105"/>
    </cofactor>
    <text evidence="3">Binds 1 zinc ion per subunit.</text>
</comment>
<dbReference type="PIRSF" id="PIRSF037505">
    <property type="entry name" value="Betaine_HMT"/>
    <property type="match status" value="1"/>
</dbReference>
<keyword evidence="3" id="KW-0479">Metal-binding</keyword>
<dbReference type="AlphaFoldDB" id="Q5UEY6"/>
<comment type="caution">
    <text evidence="4">Lacks conserved residue(s) required for the propagation of feature annotation.</text>
</comment>
<evidence type="ECO:0000256" key="3">
    <source>
        <dbReference type="PIRSR" id="PIRSR037505-2"/>
    </source>
</evidence>